<evidence type="ECO:0000313" key="1">
    <source>
        <dbReference type="EMBL" id="NMW64966.1"/>
    </source>
</evidence>
<evidence type="ECO:0000313" key="5">
    <source>
        <dbReference type="Proteomes" id="UP000578252"/>
    </source>
</evidence>
<dbReference type="Proteomes" id="UP000575397">
    <property type="component" value="Unassembled WGS sequence"/>
</dbReference>
<dbReference type="AlphaFoldDB" id="A0A7Y0UT32"/>
<dbReference type="EMBL" id="JABCUV010000002">
    <property type="protein sequence ID" value="NMW92753.1"/>
    <property type="molecule type" value="Genomic_DNA"/>
</dbReference>
<comment type="caution">
    <text evidence="3">The sequence shown here is derived from an EMBL/GenBank/DDBJ whole genome shotgun (WGS) entry which is preliminary data.</text>
</comment>
<gene>
    <name evidence="2" type="ORF">HHJ74_03390</name>
    <name evidence="3" type="ORF">HHJ77_04630</name>
    <name evidence="1" type="ORF">HHJ78_05340</name>
</gene>
<dbReference type="EMBL" id="JABCUS010000008">
    <property type="protein sequence ID" value="NMX03229.1"/>
    <property type="molecule type" value="Genomic_DNA"/>
</dbReference>
<proteinExistence type="predicted"/>
<evidence type="ECO:0000313" key="2">
    <source>
        <dbReference type="EMBL" id="NMW92753.1"/>
    </source>
</evidence>
<name>A0A7Y0UT32_9ACTO</name>
<evidence type="ECO:0000313" key="3">
    <source>
        <dbReference type="EMBL" id="NMX03229.1"/>
    </source>
</evidence>
<reference evidence="4 5" key="1">
    <citation type="submission" date="2020-04" db="EMBL/GenBank/DDBJ databases">
        <title>Antimicrobial susceptibility and clonality of vaginal-derived multi-drug resistant Mobiluncus isolates in China.</title>
        <authorList>
            <person name="Zhang X."/>
        </authorList>
    </citation>
    <scope>NUCLEOTIDE SEQUENCE [LARGE SCALE GENOMIC DNA]</scope>
    <source>
        <strain evidence="3 4">12</strain>
        <strain evidence="1 5">13</strain>
        <strain evidence="2 6">7</strain>
    </source>
</reference>
<evidence type="ECO:0000313" key="4">
    <source>
        <dbReference type="Proteomes" id="UP000575397"/>
    </source>
</evidence>
<organism evidence="3 4">
    <name type="scientific">Mobiluncus mulieris</name>
    <dbReference type="NCBI Taxonomy" id="2052"/>
    <lineage>
        <taxon>Bacteria</taxon>
        <taxon>Bacillati</taxon>
        <taxon>Actinomycetota</taxon>
        <taxon>Actinomycetes</taxon>
        <taxon>Actinomycetales</taxon>
        <taxon>Actinomycetaceae</taxon>
        <taxon>Mobiluncus</taxon>
    </lineage>
</organism>
<evidence type="ECO:0000313" key="6">
    <source>
        <dbReference type="Proteomes" id="UP000582487"/>
    </source>
</evidence>
<sequence length="42" mass="4667">MEDWKTSVAGFMRCWPGLRAMFRGCGQGKSGIFVAFALVVRV</sequence>
<dbReference type="Proteomes" id="UP000582487">
    <property type="component" value="Unassembled WGS sequence"/>
</dbReference>
<accession>A0A7Y0UT32</accession>
<protein>
    <submittedName>
        <fullName evidence="3">Chemotaxis protein CheR</fullName>
    </submittedName>
</protein>
<dbReference type="EMBL" id="JABCUR010000004">
    <property type="protein sequence ID" value="NMW64966.1"/>
    <property type="molecule type" value="Genomic_DNA"/>
</dbReference>
<dbReference type="Proteomes" id="UP000578252">
    <property type="component" value="Unassembled WGS sequence"/>
</dbReference>